<name>A0A848L1H6_9ACTN</name>
<dbReference type="Proteomes" id="UP000550729">
    <property type="component" value="Unassembled WGS sequence"/>
</dbReference>
<organism evidence="1 2">
    <name type="scientific">Gordonia asplenii</name>
    <dbReference type="NCBI Taxonomy" id="2725283"/>
    <lineage>
        <taxon>Bacteria</taxon>
        <taxon>Bacillati</taxon>
        <taxon>Actinomycetota</taxon>
        <taxon>Actinomycetes</taxon>
        <taxon>Mycobacteriales</taxon>
        <taxon>Gordoniaceae</taxon>
        <taxon>Gordonia</taxon>
    </lineage>
</organism>
<evidence type="ECO:0000313" key="2">
    <source>
        <dbReference type="Proteomes" id="UP000550729"/>
    </source>
</evidence>
<reference evidence="1 2" key="1">
    <citation type="submission" date="2020-04" db="EMBL/GenBank/DDBJ databases">
        <title>Gordonia sp. nov. TBRC 11910.</title>
        <authorList>
            <person name="Suriyachadkun C."/>
        </authorList>
    </citation>
    <scope>NUCLEOTIDE SEQUENCE [LARGE SCALE GENOMIC DNA]</scope>
    <source>
        <strain evidence="1 2">TBRC 11910</strain>
    </source>
</reference>
<keyword evidence="2" id="KW-1185">Reference proteome</keyword>
<dbReference type="EMBL" id="JABBNB010000033">
    <property type="protein sequence ID" value="NMO04312.1"/>
    <property type="molecule type" value="Genomic_DNA"/>
</dbReference>
<protein>
    <submittedName>
        <fullName evidence="1">Uncharacterized protein</fullName>
    </submittedName>
</protein>
<gene>
    <name evidence="1" type="ORF">HH308_24130</name>
</gene>
<proteinExistence type="predicted"/>
<accession>A0A848L1H6</accession>
<dbReference type="AlphaFoldDB" id="A0A848L1H6"/>
<comment type="caution">
    <text evidence="1">The sequence shown here is derived from an EMBL/GenBank/DDBJ whole genome shotgun (WGS) entry which is preliminary data.</text>
</comment>
<evidence type="ECO:0000313" key="1">
    <source>
        <dbReference type="EMBL" id="NMO04312.1"/>
    </source>
</evidence>
<sequence>MAGIGGEEFGQRRRDILGGNCFVVDVEPLEGGLVETAACFVTGVEVELVGVRDQLEGEVNELCAAAQIVLYLVELAGEAFTLFDDVAESLLDLGGGECACGGEIEQISSLTSSCLS</sequence>
<dbReference type="RefSeq" id="WP_170196814.1">
    <property type="nucleotide sequence ID" value="NZ_JABBNB010000033.1"/>
</dbReference>